<sequence length="57" mass="6089">MDVETAIGVVAKRDPARISLRIGPVFVTMTADEALALAHDIADAVATLRAAYPRDRP</sequence>
<evidence type="ECO:0000313" key="2">
    <source>
        <dbReference type="Proteomes" id="UP000279306"/>
    </source>
</evidence>
<dbReference type="Proteomes" id="UP000279306">
    <property type="component" value="Chromosome"/>
</dbReference>
<accession>A0A448IT42</accession>
<dbReference type="STRING" id="1791.GCA_001049355_01248"/>
<keyword evidence="2" id="KW-1185">Reference proteome</keyword>
<dbReference type="RefSeq" id="WP_220096910.1">
    <property type="nucleotide sequence ID" value="NZ_LR134356.1"/>
</dbReference>
<proteinExistence type="predicted"/>
<reference evidence="1 2" key="1">
    <citation type="submission" date="2018-12" db="EMBL/GenBank/DDBJ databases">
        <authorList>
            <consortium name="Pathogen Informatics"/>
        </authorList>
    </citation>
    <scope>NUCLEOTIDE SEQUENCE [LARGE SCALE GENOMIC DNA]</scope>
    <source>
        <strain evidence="1 2">NCTC10437</strain>
    </source>
</reference>
<dbReference type="EMBL" id="LR134356">
    <property type="protein sequence ID" value="VEG55652.1"/>
    <property type="molecule type" value="Genomic_DNA"/>
</dbReference>
<evidence type="ECO:0000313" key="1">
    <source>
        <dbReference type="EMBL" id="VEG55652.1"/>
    </source>
</evidence>
<organism evidence="1 2">
    <name type="scientific">Mycolicibacterium aurum</name>
    <name type="common">Mycobacterium aurum</name>
    <dbReference type="NCBI Taxonomy" id="1791"/>
    <lineage>
        <taxon>Bacteria</taxon>
        <taxon>Bacillati</taxon>
        <taxon>Actinomycetota</taxon>
        <taxon>Actinomycetes</taxon>
        <taxon>Mycobacteriales</taxon>
        <taxon>Mycobacteriaceae</taxon>
        <taxon>Mycolicibacterium</taxon>
    </lineage>
</organism>
<gene>
    <name evidence="1" type="ORF">NCTC10437_03110</name>
</gene>
<name>A0A448IT42_MYCAU</name>
<dbReference type="KEGG" id="mauu:NCTC10437_03110"/>
<protein>
    <submittedName>
        <fullName evidence="1">Uncharacterized protein</fullName>
    </submittedName>
</protein>
<dbReference type="AlphaFoldDB" id="A0A448IT42"/>